<evidence type="ECO:0000256" key="4">
    <source>
        <dbReference type="ARBA" id="ARBA00022692"/>
    </source>
</evidence>
<organism evidence="9 10">
    <name type="scientific">Leptospira fletcheri</name>
    <dbReference type="NCBI Taxonomy" id="2484981"/>
    <lineage>
        <taxon>Bacteria</taxon>
        <taxon>Pseudomonadati</taxon>
        <taxon>Spirochaetota</taxon>
        <taxon>Spirochaetia</taxon>
        <taxon>Leptospirales</taxon>
        <taxon>Leptospiraceae</taxon>
        <taxon>Leptospira</taxon>
    </lineage>
</organism>
<keyword evidence="3 7" id="KW-1003">Cell membrane</keyword>
<keyword evidence="5 7" id="KW-1133">Transmembrane helix</keyword>
<evidence type="ECO:0000256" key="1">
    <source>
        <dbReference type="ARBA" id="ARBA00004651"/>
    </source>
</evidence>
<proteinExistence type="inferred from homology"/>
<evidence type="ECO:0000256" key="2">
    <source>
        <dbReference type="ARBA" id="ARBA00010792"/>
    </source>
</evidence>
<sequence length="215" mass="24097">METIKFFLDFFLHLEQHLDGLIQSYGTWVYLILFLIIFCETGLVVTPFLPGDSLLFAIGAFASRGSLDLVTVILLLIVAAILGDTINYSIGNIAGEKILEKEKIPFLNKKHLEKAHRFYETYGGKTIIIARFIPIVRTFAPFVAGIGKMTYSRFILFNVVGGVVWIVVFSAGGYLFGNLPFIQRNFKLVVIGIIIVSVMPAVIEYVREVRKGRIS</sequence>
<dbReference type="InterPro" id="IPR032816">
    <property type="entry name" value="VTT_dom"/>
</dbReference>
<evidence type="ECO:0000313" key="10">
    <source>
        <dbReference type="Proteomes" id="UP000298458"/>
    </source>
</evidence>
<evidence type="ECO:0000256" key="5">
    <source>
        <dbReference type="ARBA" id="ARBA00022989"/>
    </source>
</evidence>
<reference evidence="9" key="1">
    <citation type="journal article" date="2019" name="PLoS Negl. Trop. Dis.">
        <title>Revisiting the worldwide diversity of Leptospira species in the environment.</title>
        <authorList>
            <person name="Vincent A.T."/>
            <person name="Schiettekatte O."/>
            <person name="Bourhy P."/>
            <person name="Veyrier F.J."/>
            <person name="Picardeau M."/>
        </authorList>
    </citation>
    <scope>NUCLEOTIDE SEQUENCE [LARGE SCALE GENOMIC DNA]</scope>
    <source>
        <strain evidence="9">SSW15</strain>
    </source>
</reference>
<evidence type="ECO:0000256" key="6">
    <source>
        <dbReference type="ARBA" id="ARBA00023136"/>
    </source>
</evidence>
<protein>
    <submittedName>
        <fullName evidence="9">DedA family protein</fullName>
    </submittedName>
</protein>
<comment type="caution">
    <text evidence="9">The sequence shown here is derived from an EMBL/GenBank/DDBJ whole genome shotgun (WGS) entry which is preliminary data.</text>
</comment>
<dbReference type="EMBL" id="RQET01000004">
    <property type="protein sequence ID" value="TGK12157.1"/>
    <property type="molecule type" value="Genomic_DNA"/>
</dbReference>
<name>A0A4R9GHM3_9LEPT</name>
<dbReference type="NCBIfam" id="NF008102">
    <property type="entry name" value="PRK10847.1"/>
    <property type="match status" value="1"/>
</dbReference>
<feature type="transmembrane region" description="Helical" evidence="7">
    <location>
        <begin position="188"/>
        <end position="206"/>
    </location>
</feature>
<keyword evidence="4 7" id="KW-0812">Transmembrane</keyword>
<dbReference type="InterPro" id="IPR058127">
    <property type="entry name" value="DedA"/>
</dbReference>
<gene>
    <name evidence="9" type="ORF">EHO60_07780</name>
</gene>
<evidence type="ECO:0000259" key="8">
    <source>
        <dbReference type="Pfam" id="PF09335"/>
    </source>
</evidence>
<dbReference type="Proteomes" id="UP000298458">
    <property type="component" value="Unassembled WGS sequence"/>
</dbReference>
<dbReference type="OrthoDB" id="9813426at2"/>
<evidence type="ECO:0000313" key="9">
    <source>
        <dbReference type="EMBL" id="TGK12157.1"/>
    </source>
</evidence>
<keyword evidence="6 7" id="KW-0472">Membrane</keyword>
<feature type="domain" description="VTT" evidence="8">
    <location>
        <begin position="49"/>
        <end position="174"/>
    </location>
</feature>
<comment type="subcellular location">
    <subcellularLocation>
        <location evidence="1 7">Cell membrane</location>
        <topology evidence="1 7">Multi-pass membrane protein</topology>
    </subcellularLocation>
</comment>
<evidence type="ECO:0000256" key="3">
    <source>
        <dbReference type="ARBA" id="ARBA00022475"/>
    </source>
</evidence>
<keyword evidence="10" id="KW-1185">Reference proteome</keyword>
<feature type="transmembrane region" description="Helical" evidence="7">
    <location>
        <begin position="61"/>
        <end position="82"/>
    </location>
</feature>
<dbReference type="RefSeq" id="WP_135767561.1">
    <property type="nucleotide sequence ID" value="NZ_RQET01000004.1"/>
</dbReference>
<dbReference type="GO" id="GO:0005886">
    <property type="term" value="C:plasma membrane"/>
    <property type="evidence" value="ECO:0007669"/>
    <property type="project" value="UniProtKB-SubCell"/>
</dbReference>
<comment type="similarity">
    <text evidence="2 7">Belongs to the DedA family.</text>
</comment>
<dbReference type="PANTHER" id="PTHR30353:SF0">
    <property type="entry name" value="TRANSMEMBRANE PROTEIN"/>
    <property type="match status" value="1"/>
</dbReference>
<accession>A0A4R9GHM3</accession>
<feature type="transmembrane region" description="Helical" evidence="7">
    <location>
        <begin position="154"/>
        <end position="176"/>
    </location>
</feature>
<evidence type="ECO:0000256" key="7">
    <source>
        <dbReference type="RuleBase" id="RU367016"/>
    </source>
</evidence>
<dbReference type="PANTHER" id="PTHR30353">
    <property type="entry name" value="INNER MEMBRANE PROTEIN DEDA-RELATED"/>
    <property type="match status" value="1"/>
</dbReference>
<dbReference type="Pfam" id="PF09335">
    <property type="entry name" value="VTT_dom"/>
    <property type="match status" value="1"/>
</dbReference>
<dbReference type="InterPro" id="IPR032818">
    <property type="entry name" value="DedA-like"/>
</dbReference>
<feature type="transmembrane region" description="Helical" evidence="7">
    <location>
        <begin position="28"/>
        <end position="49"/>
    </location>
</feature>
<dbReference type="AlphaFoldDB" id="A0A4R9GHM3"/>